<dbReference type="InterPro" id="IPR029058">
    <property type="entry name" value="AB_hydrolase_fold"/>
</dbReference>
<protein>
    <recommendedName>
        <fullName evidence="1">AB hydrolase-1 domain-containing protein</fullName>
    </recommendedName>
</protein>
<sequence length="248" mass="26755">MTKTPLPDLVLVHGGEHAGDCWNLVVAELHRQAPELRTLAVDLPGRGRTPGDLASATIAKWVDSVVADIEREGFGDIVIVGHSMAGVTVPGVVTKLGSSRVREMILAAAFVPPQGLSIADTLRGPLAVFARQAAKGGRPMKIPRLVSRYAFCNGMTRKQRRLTMALLSAESPKIPGEPVDRSEMPDDVPRTWILTTRDRALSQASQHASMAALGGVQEVIPIAACHELMFSHPERLAEILLARCRLRS</sequence>
<reference evidence="2 3" key="1">
    <citation type="journal article" date="2019" name="Emerg. Microbes Infect.">
        <title>Comprehensive subspecies identification of 175 nontuberculous mycobacteria species based on 7547 genomic profiles.</title>
        <authorList>
            <person name="Matsumoto Y."/>
            <person name="Kinjo T."/>
            <person name="Motooka D."/>
            <person name="Nabeya D."/>
            <person name="Jung N."/>
            <person name="Uechi K."/>
            <person name="Horii T."/>
            <person name="Iida T."/>
            <person name="Fujita J."/>
            <person name="Nakamura S."/>
        </authorList>
    </citation>
    <scope>NUCLEOTIDE SEQUENCE [LARGE SCALE GENOMIC DNA]</scope>
    <source>
        <strain evidence="2 3">JCM 30622</strain>
    </source>
</reference>
<dbReference type="InterPro" id="IPR052897">
    <property type="entry name" value="Sec-Metab_Biosynth_Hydrolase"/>
</dbReference>
<dbReference type="GeneID" id="45454986"/>
<dbReference type="PANTHER" id="PTHR37017">
    <property type="entry name" value="AB HYDROLASE-1 DOMAIN-CONTAINING PROTEIN-RELATED"/>
    <property type="match status" value="1"/>
</dbReference>
<name>A0ABN6AUE9_9MYCO</name>
<dbReference type="SUPFAM" id="SSF53474">
    <property type="entry name" value="alpha/beta-Hydrolases"/>
    <property type="match status" value="1"/>
</dbReference>
<dbReference type="Proteomes" id="UP000466578">
    <property type="component" value="Chromosome"/>
</dbReference>
<proteinExistence type="predicted"/>
<gene>
    <name evidence="2" type="ORF">MPRI_46720</name>
</gene>
<evidence type="ECO:0000259" key="1">
    <source>
        <dbReference type="Pfam" id="PF12697"/>
    </source>
</evidence>
<dbReference type="InterPro" id="IPR000073">
    <property type="entry name" value="AB_hydrolase_1"/>
</dbReference>
<dbReference type="EMBL" id="AP022597">
    <property type="protein sequence ID" value="BBY72485.1"/>
    <property type="molecule type" value="Genomic_DNA"/>
</dbReference>
<dbReference type="RefSeq" id="WP_014384910.1">
    <property type="nucleotide sequence ID" value="NC_016948.1"/>
</dbReference>
<organism evidence="2 3">
    <name type="scientific">Mycobacterium paraintracellulare</name>
    <dbReference type="NCBI Taxonomy" id="1138383"/>
    <lineage>
        <taxon>Bacteria</taxon>
        <taxon>Bacillati</taxon>
        <taxon>Actinomycetota</taxon>
        <taxon>Actinomycetes</taxon>
        <taxon>Mycobacteriales</taxon>
        <taxon>Mycobacteriaceae</taxon>
        <taxon>Mycobacterium</taxon>
        <taxon>Mycobacterium avium complex (MAC)</taxon>
    </lineage>
</organism>
<feature type="domain" description="AB hydrolase-1" evidence="1">
    <location>
        <begin position="9"/>
        <end position="238"/>
    </location>
</feature>
<dbReference type="Gene3D" id="3.40.50.1820">
    <property type="entry name" value="alpha/beta hydrolase"/>
    <property type="match status" value="1"/>
</dbReference>
<evidence type="ECO:0000313" key="3">
    <source>
        <dbReference type="Proteomes" id="UP000466578"/>
    </source>
</evidence>
<dbReference type="PANTHER" id="PTHR37017:SF11">
    <property type="entry name" value="ESTERASE_LIPASE_THIOESTERASE DOMAIN-CONTAINING PROTEIN"/>
    <property type="match status" value="1"/>
</dbReference>
<accession>A0ABN6AUE9</accession>
<keyword evidence="3" id="KW-1185">Reference proteome</keyword>
<evidence type="ECO:0000313" key="2">
    <source>
        <dbReference type="EMBL" id="BBY72485.1"/>
    </source>
</evidence>
<dbReference type="Pfam" id="PF12697">
    <property type="entry name" value="Abhydrolase_6"/>
    <property type="match status" value="1"/>
</dbReference>